<dbReference type="Proteomes" id="UP000591131">
    <property type="component" value="Unassembled WGS sequence"/>
</dbReference>
<name>A0A7J6LTC0_PERCH</name>
<protein>
    <recommendedName>
        <fullName evidence="3">Obg-like ATPase 1</fullName>
    </recommendedName>
</protein>
<dbReference type="CDD" id="cd04867">
    <property type="entry name" value="TGS_YchF_OLA1"/>
    <property type="match status" value="1"/>
</dbReference>
<evidence type="ECO:0000256" key="1">
    <source>
        <dbReference type="ARBA" id="ARBA00022741"/>
    </source>
</evidence>
<feature type="binding site" evidence="3">
    <location>
        <begin position="31"/>
        <end position="36"/>
    </location>
    <ligand>
        <name>ATP</name>
        <dbReference type="ChEBI" id="CHEBI:30616"/>
    </ligand>
</feature>
<dbReference type="FunFam" id="3.10.20.30:FF:000001">
    <property type="entry name" value="Ribosome-binding ATPase YchF"/>
    <property type="match status" value="1"/>
</dbReference>
<evidence type="ECO:0000256" key="3">
    <source>
        <dbReference type="HAMAP-Rule" id="MF_03167"/>
    </source>
</evidence>
<dbReference type="InterPro" id="IPR006073">
    <property type="entry name" value="GTP-bd"/>
</dbReference>
<dbReference type="GO" id="GO:0005525">
    <property type="term" value="F:GTP binding"/>
    <property type="evidence" value="ECO:0007669"/>
    <property type="project" value="InterPro"/>
</dbReference>
<dbReference type="InterPro" id="IPR041706">
    <property type="entry name" value="YchF_N"/>
</dbReference>
<feature type="coiled-coil region" evidence="4">
    <location>
        <begin position="156"/>
        <end position="189"/>
    </location>
</feature>
<comment type="caution">
    <text evidence="6">The sequence shown here is derived from an EMBL/GenBank/DDBJ whole genome shotgun (WGS) entry which is preliminary data.</text>
</comment>
<dbReference type="InterPro" id="IPR013029">
    <property type="entry name" value="YchF_C"/>
</dbReference>
<dbReference type="AlphaFoldDB" id="A0A7J6LTC0"/>
<keyword evidence="7" id="KW-1185">Reference proteome</keyword>
<dbReference type="InterPro" id="IPR012676">
    <property type="entry name" value="TGS-like"/>
</dbReference>
<dbReference type="Pfam" id="PF06071">
    <property type="entry name" value="YchF-GTPase_C"/>
    <property type="match status" value="1"/>
</dbReference>
<dbReference type="FunFam" id="1.10.150.300:FF:000001">
    <property type="entry name" value="Ribosome-binding ATPase YchF"/>
    <property type="match status" value="1"/>
</dbReference>
<dbReference type="PRINTS" id="PR00326">
    <property type="entry name" value="GTP1OBG"/>
</dbReference>
<dbReference type="Pfam" id="PF01926">
    <property type="entry name" value="MMR_HSR1"/>
    <property type="match status" value="1"/>
</dbReference>
<organism evidence="6 7">
    <name type="scientific">Perkinsus chesapeaki</name>
    <name type="common">Clam parasite</name>
    <name type="synonym">Perkinsus andrewsi</name>
    <dbReference type="NCBI Taxonomy" id="330153"/>
    <lineage>
        <taxon>Eukaryota</taxon>
        <taxon>Sar</taxon>
        <taxon>Alveolata</taxon>
        <taxon>Perkinsozoa</taxon>
        <taxon>Perkinsea</taxon>
        <taxon>Perkinsida</taxon>
        <taxon>Perkinsidae</taxon>
        <taxon>Perkinsus</taxon>
    </lineage>
</organism>
<dbReference type="EMBL" id="JAAPAO010000344">
    <property type="protein sequence ID" value="KAF4662525.1"/>
    <property type="molecule type" value="Genomic_DNA"/>
</dbReference>
<dbReference type="PANTHER" id="PTHR23305">
    <property type="entry name" value="OBG GTPASE FAMILY"/>
    <property type="match status" value="1"/>
</dbReference>
<gene>
    <name evidence="6" type="primary">OLA1</name>
    <name evidence="6" type="ORF">FOL47_006209</name>
</gene>
<keyword evidence="2 3" id="KW-0067">ATP-binding</keyword>
<accession>A0A7J6LTC0</accession>
<dbReference type="PANTHER" id="PTHR23305:SF11">
    <property type="entry name" value="OBG-LIKE ATPASE 1"/>
    <property type="match status" value="1"/>
</dbReference>
<dbReference type="GO" id="GO:0005737">
    <property type="term" value="C:cytoplasm"/>
    <property type="evidence" value="ECO:0007669"/>
    <property type="project" value="UniProtKB-SubCell"/>
</dbReference>
<comment type="subcellular location">
    <subcellularLocation>
        <location evidence="3">Cytoplasm</location>
    </subcellularLocation>
</comment>
<dbReference type="GO" id="GO:0016887">
    <property type="term" value="F:ATP hydrolysis activity"/>
    <property type="evidence" value="ECO:0007669"/>
    <property type="project" value="UniProtKB-UniRule"/>
</dbReference>
<dbReference type="InterPro" id="IPR027417">
    <property type="entry name" value="P-loop_NTPase"/>
</dbReference>
<proteinExistence type="inferred from homology"/>
<dbReference type="InterPro" id="IPR004396">
    <property type="entry name" value="ATPase_YchF/OLA1"/>
</dbReference>
<dbReference type="NCBIfam" id="TIGR00092">
    <property type="entry name" value="redox-regulated ATPase YchF"/>
    <property type="match status" value="1"/>
</dbReference>
<feature type="domain" description="OBG-type G" evidence="5">
    <location>
        <begin position="22"/>
        <end position="281"/>
    </location>
</feature>
<dbReference type="InterPro" id="IPR031167">
    <property type="entry name" value="G_OBG"/>
</dbReference>
<feature type="binding site" evidence="3">
    <location>
        <position position="230"/>
    </location>
    <ligand>
        <name>ATP</name>
        <dbReference type="ChEBI" id="CHEBI:30616"/>
    </ligand>
</feature>
<keyword evidence="4" id="KW-0175">Coiled coil</keyword>
<comment type="subunit">
    <text evidence="3">Monomer.</text>
</comment>
<sequence length="739" mass="83120">MAPKKKVEEVKKVKFGRPGNTLRMGLVGLPNVGKSTTFNVLTKCSIPAENFPFCTIDPHEAVVNVPDERMDWLSATFKPKNTIAAVLRIWDIAGLVPNAHEGEGLGNAFLSNIQSVDGIYHVCRAFTDEDIVHTEGEVNPVRDLEIIQNELIFKDLAQATNRAAEYAKKAEQNKKMKELQEEYEALTKCQKILESGKPLRLNADWTSKEVEIVNKYQFLTTKPTVYLVNMSEKDFIRQKNKWLPKIKEWVDANGGGPIIPYSAAFEMDYQECGDSEEDKKAFLEKTGAKKSMIDKIIKTGYDYLDLIHFFTCGPDEVRCWTIQRGTKAPQAAGVIHTDMERGFICAETYRYEDIRELGDESAVKAAGKLHQNGKNYEVQDGDICFFKFNVTNKGKSQKLSSLLEEYERSVDVRAALSYVCCRDITVPLEVPLAEDTDKVLCLGANMVETPVYAAQIISKRLEQSSARPLILIISGGIGRLTPLLCDNVIAWSKKEDLVDLATNLTRGEVPYQSKLKGLTETEKLEPVREEDAIRFSRDGYKSRDDLEGFLTEGNLYLEVILAVLIEKQKIIGYSDIRLLDRHNAASFDKKSFCGKLVIILENTSTNTGNNVTHTKELLGEANLLSPETRMAVVDIPYLGRRALATLAWHFGPLVAGYEARMPPVLLNYPEDFPTLPDRVLGVHMAAGELIRMAKYSRGTAKQRFFDIPEDFPRAIYQQVVEAEPLLNEMRRILGERIPA</sequence>
<dbReference type="PROSITE" id="PS51710">
    <property type="entry name" value="G_OBG"/>
    <property type="match status" value="1"/>
</dbReference>
<keyword evidence="1 3" id="KW-0547">Nucleotide-binding</keyword>
<evidence type="ECO:0000256" key="2">
    <source>
        <dbReference type="ARBA" id="ARBA00022840"/>
    </source>
</evidence>
<dbReference type="Gene3D" id="1.10.150.300">
    <property type="entry name" value="TGS-like domain"/>
    <property type="match status" value="1"/>
</dbReference>
<reference evidence="6 7" key="1">
    <citation type="submission" date="2020-04" db="EMBL/GenBank/DDBJ databases">
        <title>Perkinsus chesapeaki whole genome sequence.</title>
        <authorList>
            <person name="Bogema D.R."/>
        </authorList>
    </citation>
    <scope>NUCLEOTIDE SEQUENCE [LARGE SCALE GENOMIC DNA]</scope>
    <source>
        <strain evidence="6">ATCC PRA-425</strain>
    </source>
</reference>
<evidence type="ECO:0000313" key="7">
    <source>
        <dbReference type="Proteomes" id="UP000591131"/>
    </source>
</evidence>
<evidence type="ECO:0000259" key="5">
    <source>
        <dbReference type="PROSITE" id="PS51710"/>
    </source>
</evidence>
<comment type="similarity">
    <text evidence="3">Belongs to the TRAFAC class OBG-HflX-like GTPase superfamily. OBG GTPase family. YchF/OLA1 subfamily.</text>
</comment>
<dbReference type="SUPFAM" id="SSF81271">
    <property type="entry name" value="TGS-like"/>
    <property type="match status" value="1"/>
</dbReference>
<dbReference type="Gene3D" id="3.40.50.300">
    <property type="entry name" value="P-loop containing nucleotide triphosphate hydrolases"/>
    <property type="match status" value="1"/>
</dbReference>
<evidence type="ECO:0000256" key="4">
    <source>
        <dbReference type="SAM" id="Coils"/>
    </source>
</evidence>
<dbReference type="SUPFAM" id="SSF52540">
    <property type="entry name" value="P-loop containing nucleoside triphosphate hydrolases"/>
    <property type="match status" value="1"/>
</dbReference>
<dbReference type="CDD" id="cd01900">
    <property type="entry name" value="YchF"/>
    <property type="match status" value="1"/>
</dbReference>
<dbReference type="Gene3D" id="3.10.20.30">
    <property type="match status" value="1"/>
</dbReference>
<dbReference type="GO" id="GO:0043023">
    <property type="term" value="F:ribosomal large subunit binding"/>
    <property type="evidence" value="ECO:0007669"/>
    <property type="project" value="UniProtKB-UniRule"/>
</dbReference>
<dbReference type="Gene3D" id="3.40.50.620">
    <property type="entry name" value="HUPs"/>
    <property type="match status" value="1"/>
</dbReference>
<dbReference type="InterPro" id="IPR014729">
    <property type="entry name" value="Rossmann-like_a/b/a_fold"/>
</dbReference>
<comment type="function">
    <text evidence="3">Hydrolyzes ATP, and can also hydrolyze GTP with lower efficiency. Has lower affinity for GTP.</text>
</comment>
<dbReference type="InterPro" id="IPR012675">
    <property type="entry name" value="Beta-grasp_dom_sf"/>
</dbReference>
<dbReference type="HAMAP" id="MF_00944">
    <property type="entry name" value="YchF_OLA1_ATPase"/>
    <property type="match status" value="1"/>
</dbReference>
<dbReference type="InterPro" id="IPR023192">
    <property type="entry name" value="TGS-like_dom_sf"/>
</dbReference>
<keyword evidence="3" id="KW-0963">Cytoplasm</keyword>
<dbReference type="OrthoDB" id="424823at2759"/>
<dbReference type="GO" id="GO:0005524">
    <property type="term" value="F:ATP binding"/>
    <property type="evidence" value="ECO:0007669"/>
    <property type="project" value="UniProtKB-UniRule"/>
</dbReference>
<keyword evidence="3" id="KW-0378">Hydrolase</keyword>
<evidence type="ECO:0000313" key="6">
    <source>
        <dbReference type="EMBL" id="KAF4662525.1"/>
    </source>
</evidence>